<dbReference type="Pfam" id="PF00072">
    <property type="entry name" value="Response_reg"/>
    <property type="match status" value="1"/>
</dbReference>
<feature type="compositionally biased region" description="Basic and acidic residues" evidence="12">
    <location>
        <begin position="161"/>
        <end position="173"/>
    </location>
</feature>
<feature type="region of interest" description="Disordered" evidence="12">
    <location>
        <begin position="147"/>
        <end position="201"/>
    </location>
</feature>
<dbReference type="PANTHER" id="PTHR43874:SF205">
    <property type="entry name" value="TWO-COMPONENT RESPONSE REGULATOR ORR23"/>
    <property type="match status" value="1"/>
</dbReference>
<evidence type="ECO:0000256" key="11">
    <source>
        <dbReference type="PROSITE-ProRule" id="PRU00169"/>
    </source>
</evidence>
<dbReference type="NCBIfam" id="TIGR01557">
    <property type="entry name" value="myb_SHAQKYF"/>
    <property type="match status" value="1"/>
</dbReference>
<evidence type="ECO:0000313" key="14">
    <source>
        <dbReference type="EMBL" id="PSS36149.1"/>
    </source>
</evidence>
<dbReference type="PROSITE" id="PS50110">
    <property type="entry name" value="RESPONSE_REGULATORY"/>
    <property type="match status" value="1"/>
</dbReference>
<reference evidence="14 15" key="1">
    <citation type="submission" date="2017-07" db="EMBL/GenBank/DDBJ databases">
        <title>An improved, manually edited Actinidia chinensis var. chinensis (kiwifruit) genome highlights the challenges associated with draft genomes and gene prediction in plants.</title>
        <authorList>
            <person name="Pilkington S."/>
            <person name="Crowhurst R."/>
            <person name="Hilario E."/>
            <person name="Nardozza S."/>
            <person name="Fraser L."/>
            <person name="Peng Y."/>
            <person name="Gunaseelan K."/>
            <person name="Simpson R."/>
            <person name="Tahir J."/>
            <person name="Deroles S."/>
            <person name="Templeton K."/>
            <person name="Luo Z."/>
            <person name="Davy M."/>
            <person name="Cheng C."/>
            <person name="Mcneilage M."/>
            <person name="Scaglione D."/>
            <person name="Liu Y."/>
            <person name="Zhang Q."/>
            <person name="Datson P."/>
            <person name="De Silva N."/>
            <person name="Gardiner S."/>
            <person name="Bassett H."/>
            <person name="Chagne D."/>
            <person name="Mccallum J."/>
            <person name="Dzierzon H."/>
            <person name="Deng C."/>
            <person name="Wang Y.-Y."/>
            <person name="Barron N."/>
            <person name="Manako K."/>
            <person name="Bowen J."/>
            <person name="Foster T."/>
            <person name="Erridge Z."/>
            <person name="Tiffin H."/>
            <person name="Waite C."/>
            <person name="Davies K."/>
            <person name="Grierson E."/>
            <person name="Laing W."/>
            <person name="Kirk R."/>
            <person name="Chen X."/>
            <person name="Wood M."/>
            <person name="Montefiori M."/>
            <person name="Brummell D."/>
            <person name="Schwinn K."/>
            <person name="Catanach A."/>
            <person name="Fullerton C."/>
            <person name="Li D."/>
            <person name="Meiyalaghan S."/>
            <person name="Nieuwenhuizen N."/>
            <person name="Read N."/>
            <person name="Prakash R."/>
            <person name="Hunter D."/>
            <person name="Zhang H."/>
            <person name="Mckenzie M."/>
            <person name="Knabel M."/>
            <person name="Harris A."/>
            <person name="Allan A."/>
            <person name="Chen A."/>
            <person name="Janssen B."/>
            <person name="Plunkett B."/>
            <person name="Dwamena C."/>
            <person name="Voogd C."/>
            <person name="Leif D."/>
            <person name="Lafferty D."/>
            <person name="Souleyre E."/>
            <person name="Varkonyi-Gasic E."/>
            <person name="Gambi F."/>
            <person name="Hanley J."/>
            <person name="Yao J.-L."/>
            <person name="Cheung J."/>
            <person name="David K."/>
            <person name="Warren B."/>
            <person name="Marsh K."/>
            <person name="Snowden K."/>
            <person name="Lin-Wang K."/>
            <person name="Brian L."/>
            <person name="Martinez-Sanchez M."/>
            <person name="Wang M."/>
            <person name="Ileperuma N."/>
            <person name="Macnee N."/>
            <person name="Campin R."/>
            <person name="Mcatee P."/>
            <person name="Drummond R."/>
            <person name="Espley R."/>
            <person name="Ireland H."/>
            <person name="Wu R."/>
            <person name="Atkinson R."/>
            <person name="Karunairetnam S."/>
            <person name="Bulley S."/>
            <person name="Chunkath S."/>
            <person name="Hanley Z."/>
            <person name="Storey R."/>
            <person name="Thrimawithana A."/>
            <person name="Thomson S."/>
            <person name="David C."/>
            <person name="Testolin R."/>
        </authorList>
    </citation>
    <scope>NUCLEOTIDE SEQUENCE [LARGE SCALE GENOMIC DNA]</scope>
    <source>
        <strain evidence="15">cv. Red5</strain>
        <tissue evidence="14">Young leaf</tissue>
    </source>
</reference>
<keyword evidence="3 11" id="KW-0597">Phosphoprotein</keyword>
<dbReference type="SMR" id="A0A2R6S1M9"/>
<dbReference type="InterPro" id="IPR045279">
    <property type="entry name" value="ARR-like"/>
</dbReference>
<keyword evidence="7" id="KW-0238">DNA-binding</keyword>
<evidence type="ECO:0000256" key="10">
    <source>
        <dbReference type="ARBA" id="ARBA00023242"/>
    </source>
</evidence>
<dbReference type="InterPro" id="IPR001789">
    <property type="entry name" value="Sig_transdc_resp-reg_receiver"/>
</dbReference>
<dbReference type="InterPro" id="IPR017053">
    <property type="entry name" value="Response_reg_B-typ_pln"/>
</dbReference>
<feature type="compositionally biased region" description="Polar residues" evidence="12">
    <location>
        <begin position="147"/>
        <end position="160"/>
    </location>
</feature>
<dbReference type="SMART" id="SM00448">
    <property type="entry name" value="REC"/>
    <property type="match status" value="1"/>
</dbReference>
<evidence type="ECO:0000256" key="8">
    <source>
        <dbReference type="ARBA" id="ARBA00023159"/>
    </source>
</evidence>
<dbReference type="AlphaFoldDB" id="A0A2R6S1M9"/>
<dbReference type="FunCoup" id="A0A2R6S1M9">
    <property type="interactions" value="2181"/>
</dbReference>
<dbReference type="OrthoDB" id="60033at2759"/>
<reference evidence="15" key="2">
    <citation type="journal article" date="2018" name="BMC Genomics">
        <title>A manually annotated Actinidia chinensis var. chinensis (kiwifruit) genome highlights the challenges associated with draft genomes and gene prediction in plants.</title>
        <authorList>
            <person name="Pilkington S.M."/>
            <person name="Crowhurst R."/>
            <person name="Hilario E."/>
            <person name="Nardozza S."/>
            <person name="Fraser L."/>
            <person name="Peng Y."/>
            <person name="Gunaseelan K."/>
            <person name="Simpson R."/>
            <person name="Tahir J."/>
            <person name="Deroles S.C."/>
            <person name="Templeton K."/>
            <person name="Luo Z."/>
            <person name="Davy M."/>
            <person name="Cheng C."/>
            <person name="McNeilage M."/>
            <person name="Scaglione D."/>
            <person name="Liu Y."/>
            <person name="Zhang Q."/>
            <person name="Datson P."/>
            <person name="De Silva N."/>
            <person name="Gardiner S.E."/>
            <person name="Bassett H."/>
            <person name="Chagne D."/>
            <person name="McCallum J."/>
            <person name="Dzierzon H."/>
            <person name="Deng C."/>
            <person name="Wang Y.Y."/>
            <person name="Barron L."/>
            <person name="Manako K."/>
            <person name="Bowen J."/>
            <person name="Foster T.M."/>
            <person name="Erridge Z.A."/>
            <person name="Tiffin H."/>
            <person name="Waite C.N."/>
            <person name="Davies K.M."/>
            <person name="Grierson E.P."/>
            <person name="Laing W.A."/>
            <person name="Kirk R."/>
            <person name="Chen X."/>
            <person name="Wood M."/>
            <person name="Montefiori M."/>
            <person name="Brummell D.A."/>
            <person name="Schwinn K.E."/>
            <person name="Catanach A."/>
            <person name="Fullerton C."/>
            <person name="Li D."/>
            <person name="Meiyalaghan S."/>
            <person name="Nieuwenhuizen N."/>
            <person name="Read N."/>
            <person name="Prakash R."/>
            <person name="Hunter D."/>
            <person name="Zhang H."/>
            <person name="McKenzie M."/>
            <person name="Knabel M."/>
            <person name="Harris A."/>
            <person name="Allan A.C."/>
            <person name="Gleave A."/>
            <person name="Chen A."/>
            <person name="Janssen B.J."/>
            <person name="Plunkett B."/>
            <person name="Ampomah-Dwamena C."/>
            <person name="Voogd C."/>
            <person name="Leif D."/>
            <person name="Lafferty D."/>
            <person name="Souleyre E.J.F."/>
            <person name="Varkonyi-Gasic E."/>
            <person name="Gambi F."/>
            <person name="Hanley J."/>
            <person name="Yao J.L."/>
            <person name="Cheung J."/>
            <person name="David K.M."/>
            <person name="Warren B."/>
            <person name="Marsh K."/>
            <person name="Snowden K.C."/>
            <person name="Lin-Wang K."/>
            <person name="Brian L."/>
            <person name="Martinez-Sanchez M."/>
            <person name="Wang M."/>
            <person name="Ileperuma N."/>
            <person name="Macnee N."/>
            <person name="Campin R."/>
            <person name="McAtee P."/>
            <person name="Drummond R.S.M."/>
            <person name="Espley R.V."/>
            <person name="Ireland H.S."/>
            <person name="Wu R."/>
            <person name="Atkinson R.G."/>
            <person name="Karunairetnam S."/>
            <person name="Bulley S."/>
            <person name="Chunkath S."/>
            <person name="Hanley Z."/>
            <person name="Storey R."/>
            <person name="Thrimawithana A.H."/>
            <person name="Thomson S."/>
            <person name="David C."/>
            <person name="Testolin R."/>
            <person name="Huang H."/>
            <person name="Hellens R.P."/>
            <person name="Schaffer R.J."/>
        </authorList>
    </citation>
    <scope>NUCLEOTIDE SEQUENCE [LARGE SCALE GENOMIC DNA]</scope>
    <source>
        <strain evidence="15">cv. Red5</strain>
    </source>
</reference>
<dbReference type="SUPFAM" id="SSF46689">
    <property type="entry name" value="Homeodomain-like"/>
    <property type="match status" value="1"/>
</dbReference>
<name>A0A2R6S1M9_ACTCC</name>
<protein>
    <submittedName>
        <fullName evidence="14">Two-component response regulator like</fullName>
    </submittedName>
</protein>
<evidence type="ECO:0000313" key="15">
    <source>
        <dbReference type="Proteomes" id="UP000241394"/>
    </source>
</evidence>
<evidence type="ECO:0000256" key="7">
    <source>
        <dbReference type="ARBA" id="ARBA00023125"/>
    </source>
</evidence>
<gene>
    <name evidence="14" type="ORF">CEY00_Acc00691</name>
</gene>
<evidence type="ECO:0000256" key="6">
    <source>
        <dbReference type="ARBA" id="ARBA00023015"/>
    </source>
</evidence>
<dbReference type="GO" id="GO:0009736">
    <property type="term" value="P:cytokinin-activated signaling pathway"/>
    <property type="evidence" value="ECO:0007669"/>
    <property type="project" value="UniProtKB-KW"/>
</dbReference>
<dbReference type="InterPro" id="IPR009057">
    <property type="entry name" value="Homeodomain-like_sf"/>
</dbReference>
<dbReference type="InterPro" id="IPR006447">
    <property type="entry name" value="Myb_dom_plants"/>
</dbReference>
<dbReference type="STRING" id="1590841.A0A2R6S1M9"/>
<dbReference type="Gene3D" id="1.10.10.60">
    <property type="entry name" value="Homeodomain-like"/>
    <property type="match status" value="1"/>
</dbReference>
<evidence type="ECO:0000256" key="4">
    <source>
        <dbReference type="ARBA" id="ARBA00022864"/>
    </source>
</evidence>
<dbReference type="FunFam" id="1.10.10.60:FF:000007">
    <property type="entry name" value="Two-component response regulator"/>
    <property type="match status" value="1"/>
</dbReference>
<dbReference type="InterPro" id="IPR011006">
    <property type="entry name" value="CheY-like_superfamily"/>
</dbReference>
<dbReference type="SUPFAM" id="SSF52172">
    <property type="entry name" value="CheY-like"/>
    <property type="match status" value="1"/>
</dbReference>
<keyword evidence="5" id="KW-0902">Two-component regulatory system</keyword>
<comment type="caution">
    <text evidence="14">The sequence shown here is derived from an EMBL/GenBank/DDBJ whole genome shotgun (WGS) entry which is preliminary data.</text>
</comment>
<dbReference type="InParanoid" id="A0A2R6S1M9"/>
<dbReference type="Gramene" id="PSS36149">
    <property type="protein sequence ID" value="PSS36149"/>
    <property type="gene ID" value="CEY00_Acc00691"/>
</dbReference>
<feature type="compositionally biased region" description="Acidic residues" evidence="12">
    <location>
        <begin position="182"/>
        <end position="198"/>
    </location>
</feature>
<dbReference type="PIRSF" id="PIRSF036392">
    <property type="entry name" value="RR_ARR_type-B"/>
    <property type="match status" value="1"/>
</dbReference>
<dbReference type="Gene3D" id="3.40.50.2300">
    <property type="match status" value="1"/>
</dbReference>
<evidence type="ECO:0000256" key="2">
    <source>
        <dbReference type="ARBA" id="ARBA00006015"/>
    </source>
</evidence>
<dbReference type="OMA" id="STELKMG"/>
<dbReference type="EMBL" id="NKQK01000001">
    <property type="protein sequence ID" value="PSS36149.1"/>
    <property type="molecule type" value="Genomic_DNA"/>
</dbReference>
<dbReference type="CDD" id="cd17584">
    <property type="entry name" value="REC_typeB_ARR-like"/>
    <property type="match status" value="1"/>
</dbReference>
<feature type="region of interest" description="Disordered" evidence="12">
    <location>
        <begin position="490"/>
        <end position="523"/>
    </location>
</feature>
<dbReference type="GO" id="GO:0003700">
    <property type="term" value="F:DNA-binding transcription factor activity"/>
    <property type="evidence" value="ECO:0007669"/>
    <property type="project" value="InterPro"/>
</dbReference>
<evidence type="ECO:0000256" key="12">
    <source>
        <dbReference type="SAM" id="MobiDB-lite"/>
    </source>
</evidence>
<dbReference type="GO" id="GO:0005634">
    <property type="term" value="C:nucleus"/>
    <property type="evidence" value="ECO:0007669"/>
    <property type="project" value="UniProtKB-SubCell"/>
</dbReference>
<feature type="compositionally biased region" description="Polar residues" evidence="12">
    <location>
        <begin position="510"/>
        <end position="523"/>
    </location>
</feature>
<sequence>MTMVEVRRNLGGENGNFPLGMRVLAVDDDPTCLKLLDGLLRKCQYQVTTTSQAKTALKMLRENKNRFDLVISDVHMPDMDGFKLLELVGLEMDLPVIMLSANSDTKLVMKGITHGACDYLVKPVRVEELRNIWQHVLRRKKFDLISPTTDETCQGNGQSGKESEPTDNEDKNGKVNRKRKEEEEEEEEDEENGEEIEDPATQKKPRVVWSIELHGKFVAAVNQLGIEKAVPKRILDLMNVEGISRENVASHLQKYRLYLKRISSMTSLQENMVGALGGWNSSSMRMNSLDGFGGFQTLSARGTLPISGLSSYQTSGMLGRLNSPSGIGLRNLSSSVLIQPSHTQDLSNSIANIGKLQPVVSPANQNASLFHGIPAQLELNQLQQSKRTSDIFDSGCDPTIFTSANSLLDNIVPVGSLSSSLPSASSNPLFLQENPQQTLSGGVFGNQNSFKVTSLNSEPFNTGISCSNFLSNGRCNENWQSTIQVSKFPSNNPSSLSGTFSHDRLLPNGMRTNNSSSGLRIQSSPLDFSSTSTISAPLGDLREIRCQAGFVGDVQSVNQATNEKWGEHKTDYTQNSNHNFNTLNSMVPPNGDVGQLSRILDQHNGVCNGKIDPSLVNQSNRSPSPLVQLSEIEKSATELKTRSNEDYQSGQMKSQGDLVHNSYDSLDDLMNEMISRDQDGTMLMDGEFGFDAYSFGSC</sequence>
<feature type="modified residue" description="4-aspartylphosphate" evidence="11">
    <location>
        <position position="73"/>
    </location>
</feature>
<evidence type="ECO:0000259" key="13">
    <source>
        <dbReference type="PROSITE" id="PS50110"/>
    </source>
</evidence>
<dbReference type="GO" id="GO:0003677">
    <property type="term" value="F:DNA binding"/>
    <property type="evidence" value="ECO:0007669"/>
    <property type="project" value="UniProtKB-KW"/>
</dbReference>
<keyword evidence="8" id="KW-0010">Activator</keyword>
<feature type="domain" description="Response regulatory" evidence="13">
    <location>
        <begin position="22"/>
        <end position="137"/>
    </location>
</feature>
<evidence type="ECO:0000256" key="5">
    <source>
        <dbReference type="ARBA" id="ARBA00023012"/>
    </source>
</evidence>
<dbReference type="Proteomes" id="UP000241394">
    <property type="component" value="Chromosome LG1"/>
</dbReference>
<comment type="similarity">
    <text evidence="2">Belongs to the ARR family. Type-B subfamily.</text>
</comment>
<keyword evidence="6" id="KW-0805">Transcription regulation</keyword>
<organism evidence="14 15">
    <name type="scientific">Actinidia chinensis var. chinensis</name>
    <name type="common">Chinese soft-hair kiwi</name>
    <dbReference type="NCBI Taxonomy" id="1590841"/>
    <lineage>
        <taxon>Eukaryota</taxon>
        <taxon>Viridiplantae</taxon>
        <taxon>Streptophyta</taxon>
        <taxon>Embryophyta</taxon>
        <taxon>Tracheophyta</taxon>
        <taxon>Spermatophyta</taxon>
        <taxon>Magnoliopsida</taxon>
        <taxon>eudicotyledons</taxon>
        <taxon>Gunneridae</taxon>
        <taxon>Pentapetalae</taxon>
        <taxon>asterids</taxon>
        <taxon>Ericales</taxon>
        <taxon>Actinidiaceae</taxon>
        <taxon>Actinidia</taxon>
    </lineage>
</organism>
<comment type="subcellular location">
    <subcellularLocation>
        <location evidence="1">Nucleus</location>
    </subcellularLocation>
</comment>
<keyword evidence="9" id="KW-0804">Transcription</keyword>
<keyword evidence="10" id="KW-0539">Nucleus</keyword>
<keyword evidence="4" id="KW-0932">Cytokinin signaling pathway</keyword>
<evidence type="ECO:0000256" key="1">
    <source>
        <dbReference type="ARBA" id="ARBA00004123"/>
    </source>
</evidence>
<evidence type="ECO:0000256" key="9">
    <source>
        <dbReference type="ARBA" id="ARBA00023163"/>
    </source>
</evidence>
<keyword evidence="15" id="KW-1185">Reference proteome</keyword>
<dbReference type="PANTHER" id="PTHR43874">
    <property type="entry name" value="TWO-COMPONENT RESPONSE REGULATOR"/>
    <property type="match status" value="1"/>
</dbReference>
<accession>A0A2R6S1M9</accession>
<evidence type="ECO:0000256" key="3">
    <source>
        <dbReference type="ARBA" id="ARBA00022553"/>
    </source>
</evidence>
<feature type="region of interest" description="Disordered" evidence="12">
    <location>
        <begin position="638"/>
        <end position="659"/>
    </location>
</feature>
<proteinExistence type="inferred from homology"/>
<dbReference type="GO" id="GO:0000160">
    <property type="term" value="P:phosphorelay signal transduction system"/>
    <property type="evidence" value="ECO:0007669"/>
    <property type="project" value="UniProtKB-KW"/>
</dbReference>
<feature type="compositionally biased region" description="Polar residues" evidence="12">
    <location>
        <begin position="490"/>
        <end position="500"/>
    </location>
</feature>